<protein>
    <submittedName>
        <fullName evidence="1">Uncharacterized protein</fullName>
    </submittedName>
</protein>
<dbReference type="AlphaFoldDB" id="A0A8S0XZ94"/>
<name>A0A8S0XZ94_CYCAE</name>
<proteinExistence type="predicted"/>
<organism evidence="1 2">
    <name type="scientific">Cyclocybe aegerita</name>
    <name type="common">Black poplar mushroom</name>
    <name type="synonym">Agrocybe aegerita</name>
    <dbReference type="NCBI Taxonomy" id="1973307"/>
    <lineage>
        <taxon>Eukaryota</taxon>
        <taxon>Fungi</taxon>
        <taxon>Dikarya</taxon>
        <taxon>Basidiomycota</taxon>
        <taxon>Agaricomycotina</taxon>
        <taxon>Agaricomycetes</taxon>
        <taxon>Agaricomycetidae</taxon>
        <taxon>Agaricales</taxon>
        <taxon>Agaricineae</taxon>
        <taxon>Bolbitiaceae</taxon>
        <taxon>Cyclocybe</taxon>
    </lineage>
</organism>
<keyword evidence="2" id="KW-1185">Reference proteome</keyword>
<sequence length="381" mass="40892">MWFPIESHQILDVVSKADDEPHLVVVVLPQFLILVRQTEQWPPIAMQGHVLVFAVVMHRRCRLLHSCPTSVVQVNVEVNIIREETYKFALALRRRVAEEVGREAVVLEDEGDELASASDVLVNVADVGRVLEFAGFIELLSSGPTKRQTDRFKHTALFDAVPSALDAGGAHCSSLPNSHLPPTATCSRHPLPLSGQNSPFPHIGGRSAVVFGTIIPFDWSVFNLLPPPKFAYPNGYSSRLHSRGKHMPSPVALTGASGGWAQNIVSVHSEMSLCEDGLSLTFFGEQGIGFPEAVRATPEGIGKGNVYVGRARDGPEWDDALDKGADARKVFAGVGASVGTDTGGAGVGMGGGKVAPMRKVDVRVSGPWAAMSGMDNRHNKT</sequence>
<dbReference type="EMBL" id="CACVBS010000079">
    <property type="protein sequence ID" value="CAA7269451.1"/>
    <property type="molecule type" value="Genomic_DNA"/>
</dbReference>
<evidence type="ECO:0000313" key="1">
    <source>
        <dbReference type="EMBL" id="CAA7269451.1"/>
    </source>
</evidence>
<comment type="caution">
    <text evidence="1">The sequence shown here is derived from an EMBL/GenBank/DDBJ whole genome shotgun (WGS) entry which is preliminary data.</text>
</comment>
<evidence type="ECO:0000313" key="2">
    <source>
        <dbReference type="Proteomes" id="UP000467700"/>
    </source>
</evidence>
<gene>
    <name evidence="1" type="ORF">AAE3_LOCUS11711</name>
</gene>
<dbReference type="Proteomes" id="UP000467700">
    <property type="component" value="Unassembled WGS sequence"/>
</dbReference>
<accession>A0A8S0XZ94</accession>
<reference evidence="1 2" key="1">
    <citation type="submission" date="2020-01" db="EMBL/GenBank/DDBJ databases">
        <authorList>
            <person name="Gupta K D."/>
        </authorList>
    </citation>
    <scope>NUCLEOTIDE SEQUENCE [LARGE SCALE GENOMIC DNA]</scope>
</reference>